<feature type="compositionally biased region" description="Polar residues" evidence="8">
    <location>
        <begin position="327"/>
        <end position="336"/>
    </location>
</feature>
<evidence type="ECO:0000256" key="4">
    <source>
        <dbReference type="ARBA" id="ARBA00022824"/>
    </source>
</evidence>
<feature type="region of interest" description="Disordered" evidence="8">
    <location>
        <begin position="419"/>
        <end position="512"/>
    </location>
</feature>
<dbReference type="GO" id="GO:0070973">
    <property type="term" value="P:protein localization to endoplasmic reticulum exit site"/>
    <property type="evidence" value="ECO:0007669"/>
    <property type="project" value="TreeGrafter"/>
</dbReference>
<keyword evidence="7" id="KW-0472">Membrane</keyword>
<keyword evidence="5 7" id="KW-0931">ER-Golgi transport</keyword>
<evidence type="ECO:0000256" key="6">
    <source>
        <dbReference type="ARBA" id="ARBA00024687"/>
    </source>
</evidence>
<feature type="compositionally biased region" description="Polar residues" evidence="8">
    <location>
        <begin position="429"/>
        <end position="458"/>
    </location>
</feature>
<keyword evidence="4 7" id="KW-0256">Endoplasmic reticulum</keyword>
<evidence type="ECO:0000313" key="11">
    <source>
        <dbReference type="EMBL" id="KZS99244.1"/>
    </source>
</evidence>
<dbReference type="STRING" id="1314777.A0A165ALY9"/>
<evidence type="ECO:0000259" key="9">
    <source>
        <dbReference type="Pfam" id="PF12931"/>
    </source>
</evidence>
<evidence type="ECO:0000256" key="5">
    <source>
        <dbReference type="ARBA" id="ARBA00022892"/>
    </source>
</evidence>
<dbReference type="EMBL" id="KV419394">
    <property type="protein sequence ID" value="KZS99244.1"/>
    <property type="molecule type" value="Genomic_DNA"/>
</dbReference>
<evidence type="ECO:0000256" key="7">
    <source>
        <dbReference type="RuleBase" id="RU364101"/>
    </source>
</evidence>
<reference evidence="11 12" key="1">
    <citation type="journal article" date="2016" name="Mol. Biol. Evol.">
        <title>Comparative Genomics of Early-Diverging Mushroom-Forming Fungi Provides Insights into the Origins of Lignocellulose Decay Capabilities.</title>
        <authorList>
            <person name="Nagy L.G."/>
            <person name="Riley R."/>
            <person name="Tritt A."/>
            <person name="Adam C."/>
            <person name="Daum C."/>
            <person name="Floudas D."/>
            <person name="Sun H."/>
            <person name="Yadav J.S."/>
            <person name="Pangilinan J."/>
            <person name="Larsson K.H."/>
            <person name="Matsuura K."/>
            <person name="Barry K."/>
            <person name="Labutti K."/>
            <person name="Kuo R."/>
            <person name="Ohm R.A."/>
            <person name="Bhattacharya S.S."/>
            <person name="Shirouzu T."/>
            <person name="Yoshinaga Y."/>
            <person name="Martin F.M."/>
            <person name="Grigoriev I.V."/>
            <person name="Hibbett D.S."/>
        </authorList>
    </citation>
    <scope>NUCLEOTIDE SEQUENCE [LARGE SCALE GENOMIC DNA]</scope>
    <source>
        <strain evidence="11 12">HHB9708</strain>
    </source>
</reference>
<comment type="subcellular location">
    <subcellularLocation>
        <location evidence="1">Endoplasmic reticulum membrane</location>
        <topology evidence="1">Peripheral membrane protein</topology>
        <orientation evidence="1">Cytoplasmic side</orientation>
    </subcellularLocation>
</comment>
<dbReference type="InterPro" id="IPR024340">
    <property type="entry name" value="Sec16_CCD"/>
</dbReference>
<evidence type="ECO:0000259" key="10">
    <source>
        <dbReference type="Pfam" id="PF12932"/>
    </source>
</evidence>
<feature type="region of interest" description="Disordered" evidence="8">
    <location>
        <begin position="119"/>
        <end position="207"/>
    </location>
</feature>
<feature type="compositionally biased region" description="Low complexity" evidence="8">
    <location>
        <begin position="1360"/>
        <end position="1376"/>
    </location>
</feature>
<evidence type="ECO:0000256" key="1">
    <source>
        <dbReference type="ARBA" id="ARBA00004397"/>
    </source>
</evidence>
<feature type="region of interest" description="Disordered" evidence="8">
    <location>
        <begin position="1337"/>
        <end position="1401"/>
    </location>
</feature>
<dbReference type="GO" id="GO:0007030">
    <property type="term" value="P:Golgi organization"/>
    <property type="evidence" value="ECO:0007669"/>
    <property type="project" value="TreeGrafter"/>
</dbReference>
<feature type="region of interest" description="Disordered" evidence="8">
    <location>
        <begin position="21"/>
        <end position="97"/>
    </location>
</feature>
<comment type="similarity">
    <text evidence="2 7">Belongs to the SEC16 family.</text>
</comment>
<feature type="region of interest" description="Disordered" evidence="8">
    <location>
        <begin position="351"/>
        <end position="378"/>
    </location>
</feature>
<feature type="compositionally biased region" description="Polar residues" evidence="8">
    <location>
        <begin position="1348"/>
        <end position="1359"/>
    </location>
</feature>
<organism evidence="11 12">
    <name type="scientific">Sistotremastrum niveocremeum HHB9708</name>
    <dbReference type="NCBI Taxonomy" id="1314777"/>
    <lineage>
        <taxon>Eukaryota</taxon>
        <taxon>Fungi</taxon>
        <taxon>Dikarya</taxon>
        <taxon>Basidiomycota</taxon>
        <taxon>Agaricomycotina</taxon>
        <taxon>Agaricomycetes</taxon>
        <taxon>Sistotremastrales</taxon>
        <taxon>Sistotremastraceae</taxon>
        <taxon>Sertulicium</taxon>
        <taxon>Sertulicium niveocremeum</taxon>
    </lineage>
</organism>
<proteinExistence type="inferred from homology"/>
<dbReference type="PANTHER" id="PTHR13402">
    <property type="entry name" value="RGPR-RELATED"/>
    <property type="match status" value="1"/>
</dbReference>
<evidence type="ECO:0000313" key="12">
    <source>
        <dbReference type="Proteomes" id="UP000076722"/>
    </source>
</evidence>
<sequence>MASVEAAASLFGDANDGVDFFQSISEQSAHSHPEEPPHNVSHGSEHISNGADSLFNGTSGSNYPELNIQDSHRDVQESYTHAVPHDSSHAPYDSGLSESTDYSSYGYYDEDGQWQTYQNSETYGSTGYPGNDQSASVQGQFASYDPNSYVPSGGTPQSGYSTTQASTYEPRNVSYDPYAPVQANHSTVPSYQPPLTQGTYQTNQYSPQPAFSVPQVVDAPYDPYRPAVITPKRPDIARGLGKQGTPFSSALYSEPPPPARPALQNTASYRRSDFGAYDPPIKAPAVPKRQLSAASDRFPLYNNAYIDGHDVPKERSPPPPPPPAPASRSNVYSQYSLPVSQTPSIVEYGSQPVQYAPSDGLPIEGLPDPEQLPSFTSNANFLADEFGRESLTDYPYSSQNYLEPDIAYDAVDPLGLERHDLPHVPIVSNEDSSSPVEAESNNQHTSDTTDLESTTYHSSFDCPTPHDKLLDTPPSARPSDVEEENPALSFKDNFHENPPVPDLEETLHSSSSLLGHSFHETALSVENGELEVDTFGEGTKEELYQLPEVRSHEYSDDILDEPASFLPEQPLAEDPKAFGEPAPENDFISPTFGIDTQKPAKPETTYLESQPAVEPPTIAPQGVYDPYAPPKRSLDKPPTRPIGPGHTHSRSFSQDPHPIPPAVNPYIPGPFSTTAPTVPLAVPVRSATPETYAPPRASLDEAQIYKSPVDPYHPSRNVRRQDSAPPEGGIRPIRSLYSGPPAPLTFVESLDSSDGLDVQLDQPVYAAPTYSPYAPSPSLLGSNDPLGRTSARVPVFSFGFGGKVATCFHSSQVTSTGFDVAMSSHQAKTLQIRSLNQIIPASVLESSTAVYPGPLFADQGTLSSGLVRTGATSAAKAKKAAILKYLDERAVEVEQGLGYNTSGQPGRGAAEGKLILVRILRALVSLDGKLNDNPAAEREICQALVPSLKDVSLASASEKEKGQPVFTAPLAPSLSSQSLTQSLEKPLLTYHLKSSALSQLQNFLLLGERRQALHFALDEKLWSHALLIASSLDKDAWNEAVKEFIHAELCLSEASLTGMIRTSTGANGREGLRVAYGLLAGQGPAAIQHLPLPGALVNGPMPPPMPPLTHVTPLSPNFPAPAQLANIGPETLASWPEIAASIFANSKPGDSGALTYLGDYLTAHNWIEAAHCCYLLSPSSSSLGGAGSGSARAVLLGSADPSKTPGFHKNSDPFIFTEIAEFALSLTPNKGQDPFSGLAHLQAYRLIRASQLAEVGYTSMANRYCEAIGASLRLNARGSKYYTQVFLEQLKQLSDRLTGAPQMDKSGSWISRKVAKPSLDTIGGWLEGRLTKFIAGDSDSPTAAEHNGTPQTNNQAFSGTFSAFSNISSTSTSQSPSPSPSLQGVLPLASGSVPPPRRTGSAMAVGTLVNSKAPIDRASSAMDHLRPSATRASPVPRISSASAAMTTFSQSAKTYTPFASATYETEETDSNHQEKIPETSASEPAAWWNSGSGSGGQYSSGRTPTATTFFSVNEDELAANASQTPDGQDITPQAHKSSHVETKPAGEDEEDDLGLGNSRRGTPNRKPDAQEEKPSTKEETPKKESASDSLQPSGDVKPSSSWLGWIWKRNDSEKPAPVKANLGEEVTFYYDKDLKRWINKKAGADASAPATPPPPPSRVQTASPARASASMSHLPPSTSGGSEPPRSVSAFDLSASPPKKPPMRARSNLVPGNPGDAPSTPSSPVPSPGLAPPPGRPKSSTAKRNIRSRYVDVFQQNGLP</sequence>
<dbReference type="CDD" id="cd09233">
    <property type="entry name" value="ACE1-Sec16-like"/>
    <property type="match status" value="1"/>
</dbReference>
<feature type="region of interest" description="Disordered" evidence="8">
    <location>
        <begin position="1463"/>
        <end position="1506"/>
    </location>
</feature>
<feature type="compositionally biased region" description="Polar residues" evidence="8">
    <location>
        <begin position="1587"/>
        <end position="1602"/>
    </location>
</feature>
<evidence type="ECO:0000256" key="8">
    <source>
        <dbReference type="SAM" id="MobiDB-lite"/>
    </source>
</evidence>
<feature type="domain" description="Sec16 central conserved" evidence="10">
    <location>
        <begin position="793"/>
        <end position="928"/>
    </location>
</feature>
<feature type="compositionally biased region" description="Basic and acidic residues" evidence="8">
    <location>
        <begin position="1565"/>
        <end position="1586"/>
    </location>
</feature>
<feature type="region of interest" description="Disordered" evidence="8">
    <location>
        <begin position="1641"/>
        <end position="1760"/>
    </location>
</feature>
<feature type="compositionally biased region" description="Basic and acidic residues" evidence="8">
    <location>
        <begin position="307"/>
        <end position="316"/>
    </location>
</feature>
<feature type="domain" description="Sec16 Sec23-binding" evidence="9">
    <location>
        <begin position="1000"/>
        <end position="1337"/>
    </location>
</feature>
<feature type="compositionally biased region" description="Polar residues" evidence="8">
    <location>
        <begin position="1520"/>
        <end position="1535"/>
    </location>
</feature>
<feature type="region of interest" description="Disordered" evidence="8">
    <location>
        <begin position="1519"/>
        <end position="1603"/>
    </location>
</feature>
<keyword evidence="3 7" id="KW-0813">Transport</keyword>
<feature type="compositionally biased region" description="Polar residues" evidence="8">
    <location>
        <begin position="1669"/>
        <end position="1681"/>
    </location>
</feature>
<accession>A0A165ALY9</accession>
<feature type="region of interest" description="Disordered" evidence="8">
    <location>
        <begin position="303"/>
        <end position="336"/>
    </location>
</feature>
<keyword evidence="7" id="KW-0072">Autophagy</keyword>
<evidence type="ECO:0000256" key="2">
    <source>
        <dbReference type="ARBA" id="ARBA00005927"/>
    </source>
</evidence>
<dbReference type="GO" id="GO:0006914">
    <property type="term" value="P:autophagy"/>
    <property type="evidence" value="ECO:0007669"/>
    <property type="project" value="UniProtKB-KW"/>
</dbReference>
<dbReference type="PANTHER" id="PTHR13402:SF6">
    <property type="entry name" value="SECRETORY 16, ISOFORM I"/>
    <property type="match status" value="1"/>
</dbReference>
<keyword evidence="7" id="KW-0653">Protein transport</keyword>
<dbReference type="Proteomes" id="UP000076722">
    <property type="component" value="Unassembled WGS sequence"/>
</dbReference>
<feature type="compositionally biased region" description="Polar residues" evidence="8">
    <location>
        <begin position="46"/>
        <end position="64"/>
    </location>
</feature>
<feature type="region of interest" description="Disordered" evidence="8">
    <location>
        <begin position="234"/>
        <end position="264"/>
    </location>
</feature>
<feature type="compositionally biased region" description="Pro residues" evidence="8">
    <location>
        <begin position="1721"/>
        <end position="1736"/>
    </location>
</feature>
<dbReference type="GO" id="GO:0016192">
    <property type="term" value="P:vesicle-mediated transport"/>
    <property type="evidence" value="ECO:0007669"/>
    <property type="project" value="UniProtKB-KW"/>
</dbReference>
<feature type="region of interest" description="Disordered" evidence="8">
    <location>
        <begin position="691"/>
        <end position="735"/>
    </location>
</feature>
<dbReference type="Gene3D" id="1.25.40.1030">
    <property type="match status" value="1"/>
</dbReference>
<name>A0A165ALY9_9AGAM</name>
<feature type="compositionally biased region" description="Polar residues" evidence="8">
    <location>
        <begin position="131"/>
        <end position="169"/>
    </location>
</feature>
<comment type="function">
    <text evidence="6 7">Involved in the initiation of assembly of the COPII coat required for the formation of transport vesicles from the endoplasmic reticulum (ER) and the selection of cargo molecules. Also involved in autophagy.</text>
</comment>
<evidence type="ECO:0000256" key="3">
    <source>
        <dbReference type="ARBA" id="ARBA00022448"/>
    </source>
</evidence>
<dbReference type="Pfam" id="PF12932">
    <property type="entry name" value="Sec16"/>
    <property type="match status" value="1"/>
</dbReference>
<dbReference type="OrthoDB" id="8918678at2759"/>
<feature type="compositionally biased region" description="Polar residues" evidence="8">
    <location>
        <begin position="183"/>
        <end position="207"/>
    </location>
</feature>
<feature type="region of interest" description="Disordered" evidence="8">
    <location>
        <begin position="559"/>
        <end position="665"/>
    </location>
</feature>
<dbReference type="GO" id="GO:0012507">
    <property type="term" value="C:ER to Golgi transport vesicle membrane"/>
    <property type="evidence" value="ECO:0007669"/>
    <property type="project" value="TreeGrafter"/>
</dbReference>
<dbReference type="GO" id="GO:0005789">
    <property type="term" value="C:endoplasmic reticulum membrane"/>
    <property type="evidence" value="ECO:0007669"/>
    <property type="project" value="UniProtKB-SubCell"/>
</dbReference>
<protein>
    <recommendedName>
        <fullName evidence="7">Protein transport protein sec16</fullName>
    </recommendedName>
</protein>
<dbReference type="GO" id="GO:0015031">
    <property type="term" value="P:protein transport"/>
    <property type="evidence" value="ECO:0007669"/>
    <property type="project" value="UniProtKB-KW"/>
</dbReference>
<gene>
    <name evidence="11" type="ORF">SISNIDRAFT_448107</name>
</gene>
<dbReference type="InterPro" id="IPR024298">
    <property type="entry name" value="Sec16_Sec23-bd"/>
</dbReference>
<dbReference type="Pfam" id="PF12931">
    <property type="entry name" value="TPR_Sec16"/>
    <property type="match status" value="1"/>
</dbReference>
<keyword evidence="12" id="KW-1185">Reference proteome</keyword>
<dbReference type="GO" id="GO:0070971">
    <property type="term" value="C:endoplasmic reticulum exit site"/>
    <property type="evidence" value="ECO:0007669"/>
    <property type="project" value="TreeGrafter"/>
</dbReference>